<dbReference type="EMBL" id="JBHSDJ010000013">
    <property type="protein sequence ID" value="MFC4246442.1"/>
    <property type="molecule type" value="Genomic_DNA"/>
</dbReference>
<dbReference type="RefSeq" id="WP_246967051.1">
    <property type="nucleotide sequence ID" value="NZ_CP095397.1"/>
</dbReference>
<dbReference type="CDD" id="cd07820">
    <property type="entry name" value="SRPBCC_3"/>
    <property type="match status" value="1"/>
</dbReference>
<dbReference type="Proteomes" id="UP001595821">
    <property type="component" value="Unassembled WGS sequence"/>
</dbReference>
<name>A0ABD5NWV5_9EURY</name>
<evidence type="ECO:0000259" key="1">
    <source>
        <dbReference type="Pfam" id="PF03364"/>
    </source>
</evidence>
<dbReference type="SUPFAM" id="SSF55961">
    <property type="entry name" value="Bet v1-like"/>
    <property type="match status" value="1"/>
</dbReference>
<dbReference type="AlphaFoldDB" id="A0ABD5NWV5"/>
<dbReference type="Gene3D" id="3.30.530.20">
    <property type="match status" value="1"/>
</dbReference>
<dbReference type="GeneID" id="71854779"/>
<comment type="caution">
    <text evidence="2">The sequence shown here is derived from an EMBL/GenBank/DDBJ whole genome shotgun (WGS) entry which is preliminary data.</text>
</comment>
<accession>A0ABD5NWV5</accession>
<proteinExistence type="predicted"/>
<evidence type="ECO:0000313" key="3">
    <source>
        <dbReference type="Proteomes" id="UP001595821"/>
    </source>
</evidence>
<dbReference type="Pfam" id="PF03364">
    <property type="entry name" value="Polyketide_cyc"/>
    <property type="match status" value="1"/>
</dbReference>
<reference evidence="2 3" key="1">
    <citation type="journal article" date="2014" name="Int. J. Syst. Evol. Microbiol.">
        <title>Complete genome sequence of Corynebacterium casei LMG S-19264T (=DSM 44701T), isolated from a smear-ripened cheese.</title>
        <authorList>
            <consortium name="US DOE Joint Genome Institute (JGI-PGF)"/>
            <person name="Walter F."/>
            <person name="Albersmeier A."/>
            <person name="Kalinowski J."/>
            <person name="Ruckert C."/>
        </authorList>
    </citation>
    <scope>NUCLEOTIDE SEQUENCE [LARGE SCALE GENOMIC DNA]</scope>
    <source>
        <strain evidence="2 3">IBRC-M 10912</strain>
    </source>
</reference>
<feature type="domain" description="Coenzyme Q-binding protein COQ10 START" evidence="1">
    <location>
        <begin position="10"/>
        <end position="134"/>
    </location>
</feature>
<evidence type="ECO:0000313" key="2">
    <source>
        <dbReference type="EMBL" id="MFC4246442.1"/>
    </source>
</evidence>
<dbReference type="InterPro" id="IPR005031">
    <property type="entry name" value="COQ10_START"/>
</dbReference>
<protein>
    <submittedName>
        <fullName evidence="2">SRPBCC family protein</fullName>
    </submittedName>
</protein>
<sequence length="164" mass="18892">MPSYERETRVRAPLEDVWEFHSRIEGLEALTPEWLALRVESVIGPDGESNPEILEAGAEVALSMQPFGVGPRQHWTSLITERERTDGTAYFRDEMVDGPFDRWIHTHAFYADGEQTIVRDLVEYELPMGELGGALAPFSRVGFDPMFRYRHRKTREELEGRVRA</sequence>
<gene>
    <name evidence="2" type="ORF">ACFOZ7_05455</name>
</gene>
<organism evidence="2 3">
    <name type="scientific">Natribaculum luteum</name>
    <dbReference type="NCBI Taxonomy" id="1586232"/>
    <lineage>
        <taxon>Archaea</taxon>
        <taxon>Methanobacteriati</taxon>
        <taxon>Methanobacteriota</taxon>
        <taxon>Stenosarchaea group</taxon>
        <taxon>Halobacteria</taxon>
        <taxon>Halobacteriales</taxon>
        <taxon>Natrialbaceae</taxon>
        <taxon>Natribaculum</taxon>
    </lineage>
</organism>
<dbReference type="InterPro" id="IPR023393">
    <property type="entry name" value="START-like_dom_sf"/>
</dbReference>